<evidence type="ECO:0000313" key="1">
    <source>
        <dbReference type="EMBL" id="MES5148952.1"/>
    </source>
</evidence>
<dbReference type="RefSeq" id="WP_020992998.1">
    <property type="nucleotide sequence ID" value="NZ_JAKWVI010000040.1"/>
</dbReference>
<name>A0ABV2B6T6_9LACO</name>
<sequence length="116" mass="12862">MIEKMIFNKNDYLMFPKKVKIPKGAQISAIFTDFPNTTYNSINADLELDVCASSKNGYLVGEYKDLPVISEGDSSTVYGPVWVQKSDCTEILGGVISPLTHLRQVFRATARKVVAL</sequence>
<comment type="caution">
    <text evidence="1">The sequence shown here is derived from an EMBL/GenBank/DDBJ whole genome shotgun (WGS) entry which is preliminary data.</text>
</comment>
<protein>
    <submittedName>
        <fullName evidence="1">Uncharacterized protein</fullName>
    </submittedName>
</protein>
<gene>
    <name evidence="1" type="ORF">ABVC42_03280</name>
</gene>
<reference evidence="1" key="1">
    <citation type="submission" date="2024-06" db="EMBL/GenBank/DDBJ databases">
        <title>Vaginal Lactobacillus fatty acid response mechanisms reveal a metabolite-targeted strategy for bacterial vaginosis treatment.</title>
        <authorList>
            <person name="Zhu M."/>
            <person name="Blainey P.C."/>
            <person name="Bloom S.M."/>
            <person name="Kwon D.S."/>
        </authorList>
    </citation>
    <scope>NUCLEOTIDE SEQUENCE</scope>
    <source>
        <strain evidence="1">194_F1_1</strain>
    </source>
</reference>
<evidence type="ECO:0000313" key="2">
    <source>
        <dbReference type="Proteomes" id="UP001434419"/>
    </source>
</evidence>
<dbReference type="Proteomes" id="UP001434419">
    <property type="component" value="Unassembled WGS sequence"/>
</dbReference>
<keyword evidence="2" id="KW-1185">Reference proteome</keyword>
<proteinExistence type="predicted"/>
<accession>A0ABV2B6T6</accession>
<organism evidence="1 2">
    <name type="scientific">Lactobacillus crispatus</name>
    <dbReference type="NCBI Taxonomy" id="47770"/>
    <lineage>
        <taxon>Bacteria</taxon>
        <taxon>Bacillati</taxon>
        <taxon>Bacillota</taxon>
        <taxon>Bacilli</taxon>
        <taxon>Lactobacillales</taxon>
        <taxon>Lactobacillaceae</taxon>
        <taxon>Lactobacillus</taxon>
    </lineage>
</organism>
<dbReference type="EMBL" id="JBETVU010000012">
    <property type="protein sequence ID" value="MES5148952.1"/>
    <property type="molecule type" value="Genomic_DNA"/>
</dbReference>